<keyword evidence="6" id="KW-0926">Vacuole</keyword>
<evidence type="ECO:0000256" key="4">
    <source>
        <dbReference type="ARBA" id="ARBA00023006"/>
    </source>
</evidence>
<dbReference type="Pfam" id="PF04108">
    <property type="entry name" value="ATG17_like"/>
    <property type="match status" value="1"/>
</dbReference>
<dbReference type="OrthoDB" id="447953at2759"/>
<evidence type="ECO:0000256" key="2">
    <source>
        <dbReference type="ARBA" id="ARBA00022448"/>
    </source>
</evidence>
<evidence type="ECO:0000259" key="10">
    <source>
        <dbReference type="Pfam" id="PF10377"/>
    </source>
</evidence>
<dbReference type="PANTHER" id="PTHR13222">
    <property type="entry name" value="RB1-INDUCIBLE COILED-COIL"/>
    <property type="match status" value="1"/>
</dbReference>
<name>A0A8H3YHQ3_9TREE</name>
<dbReference type="GO" id="GO:0034517">
    <property type="term" value="P:ribophagy"/>
    <property type="evidence" value="ECO:0007669"/>
    <property type="project" value="TreeGrafter"/>
</dbReference>
<feature type="region of interest" description="Disordered" evidence="8">
    <location>
        <begin position="243"/>
        <end position="279"/>
    </location>
</feature>
<evidence type="ECO:0000256" key="1">
    <source>
        <dbReference type="ARBA" id="ARBA00009729"/>
    </source>
</evidence>
<feature type="compositionally biased region" description="Polar residues" evidence="8">
    <location>
        <begin position="1099"/>
        <end position="1109"/>
    </location>
</feature>
<dbReference type="GO" id="GO:0015031">
    <property type="term" value="P:protein transport"/>
    <property type="evidence" value="ECO:0007669"/>
    <property type="project" value="UniProtKB-KW"/>
</dbReference>
<dbReference type="GO" id="GO:0061709">
    <property type="term" value="P:reticulophagy"/>
    <property type="evidence" value="ECO:0007669"/>
    <property type="project" value="TreeGrafter"/>
</dbReference>
<comment type="caution">
    <text evidence="11">The sequence shown here is derived from an EMBL/GenBank/DDBJ whole genome shotgun (WGS) entry which is preliminary data.</text>
</comment>
<keyword evidence="12" id="KW-1185">Reference proteome</keyword>
<dbReference type="GO" id="GO:0034045">
    <property type="term" value="C:phagophore assembly site membrane"/>
    <property type="evidence" value="ECO:0007669"/>
    <property type="project" value="UniProtKB-SubCell"/>
</dbReference>
<feature type="region of interest" description="Disordered" evidence="8">
    <location>
        <begin position="1081"/>
        <end position="1113"/>
    </location>
</feature>
<comment type="function">
    <text evidence="6">Involved in cytoplasm to vacuole transport (Cvt), pexophagy, mitophagy and nucleophagy. Recruits mitochondria for their selective degradation via autophagy (mitophagy) during starvation. Works as scaffold proteins that recruit ATG proteins to the pre-autophagosome (PAS), the site of vesicle/autophagosome formation. Required for the Cvt vesicles completion.</text>
</comment>
<keyword evidence="5 7" id="KW-0175">Coiled coil</keyword>
<sequence>MDIYRVSDGAYERNKIDFAAFESWHDLVRAISDILDIPVDQVIVFRDDGRALDEAVFHELWERAGREGVRGGLYVFDREAFGADPEEWVRGLEEEVVLDIELPLRPLRSAHLANHTLAPFLANLAQIHALEGGLNVQRAGLRIAGENLVEHASKLIDGHRKDLSEDDSSSASEDEASPRGWSSFQRLVERELERERLLIGPYPISTAAMAGTPTNTGGEWGMEQDMHVISCIEVHEVFKRSAHKAQDKPIRRTSGAAGSPTAMNAVPVGRGSERAPSVMEKRKTLADYVNAGKMKTVHENCRKLYEEHQNTYSAISNDIFALQSATDQIAQSIEGMEVQVEREIAEMVGHAEAIADEARALVLEDPDVHWQSLRALDSTIRGLLVSMTHLKNDFCLQLHIHLHSIAIQQSAIARLGSAMSDLETALVSTRINAPLPSNGKITSGFPHLDRLRNMLSAYLTACVEILWRKQLAELLEAKSSGLTEALAGYLEVERVRRRAFEQSEVAVLPPDINVFRQPGTTASATDRGTPDFEFSVKPGYEDFVGGPIRRDEIEALIVTIEGIKQDPIIAVCSVASPHDILDQAITKARNLLEDMDLSMLQLEALWGDRASMELGPAISVQAELNRLTSRYAALQLSHERLQDQVRDGPNPLGPGFEDHLHALEHEIATLQIELNQRQNAHEQDAGRMEQLEADRSQLLQGLSDARNDEAALEMKLHGLEAEKGGVLAALDEMTAERDQLVRGRTDQVEEMVEARLKELRGDGEQVQLQNAALLDEMEKLKQEHQAKMDSLQNRHAREVDGLRAELGMAKAQLKESQKTKAELMQDLANVKADLAAVKEESASAGQFSLSSIKLASKYHDCVSRLHTAIQSSATISGSASALLKAQKTAEPLKDTDDQSVLQQELTTLDEYDLEAFTDAVNRTMSLVKKWQKSCRSYRDRAKDKIAFSNFGKGDLALFLPTRNATAKSWAAFNISSPHHFLNVHSHPSLDEQVKHREWIVARITQVEVDVVNTAIKPDSNPFGLAEGITYYSLSIEPFTPPAGNRLRQSSTTMPAMTTPGALLTARTPPVKGGDYFGLATAEPGPMRDIEPRTLRRPSSVASSQGSTFSKKGKGIKYGNATKAGATLAVSSPGDHQLGVGLPSEAGVRANGQRRSFTTVDGPSELTEVPKKDPSTSIKRPTLQSQLRPGSFSRRVVSTAEADSGAGLGRGALDILKRFEAEREGEEGGKT</sequence>
<keyword evidence="6" id="KW-0472">Membrane</keyword>
<evidence type="ECO:0000313" key="12">
    <source>
        <dbReference type="Proteomes" id="UP000620104"/>
    </source>
</evidence>
<keyword evidence="2 6" id="KW-0813">Transport</keyword>
<feature type="domain" description="Autophagy-related protein 11 C-terminal" evidence="10">
    <location>
        <begin position="918"/>
        <end position="1036"/>
    </location>
</feature>
<evidence type="ECO:0000256" key="6">
    <source>
        <dbReference type="RuleBase" id="RU367075"/>
    </source>
</evidence>
<evidence type="ECO:0000256" key="8">
    <source>
        <dbReference type="SAM" id="MobiDB-lite"/>
    </source>
</evidence>
<feature type="compositionally biased region" description="Acidic residues" evidence="8">
    <location>
        <begin position="164"/>
        <end position="175"/>
    </location>
</feature>
<comment type="subunit">
    <text evidence="6">Homodimer.</text>
</comment>
<gene>
    <name evidence="11" type="ORF">NliqN6_5990</name>
</gene>
<dbReference type="Proteomes" id="UP000620104">
    <property type="component" value="Unassembled WGS sequence"/>
</dbReference>
<dbReference type="Gene3D" id="1.10.287.1490">
    <property type="match status" value="1"/>
</dbReference>
<dbReference type="Pfam" id="PF10377">
    <property type="entry name" value="ATG11"/>
    <property type="match status" value="1"/>
</dbReference>
<organism evidence="11 12">
    <name type="scientific">Naganishia liquefaciens</name>
    <dbReference type="NCBI Taxonomy" id="104408"/>
    <lineage>
        <taxon>Eukaryota</taxon>
        <taxon>Fungi</taxon>
        <taxon>Dikarya</taxon>
        <taxon>Basidiomycota</taxon>
        <taxon>Agaricomycotina</taxon>
        <taxon>Tremellomycetes</taxon>
        <taxon>Filobasidiales</taxon>
        <taxon>Filobasidiaceae</taxon>
        <taxon>Naganishia</taxon>
    </lineage>
</organism>
<dbReference type="GO" id="GO:0000422">
    <property type="term" value="P:autophagy of mitochondrion"/>
    <property type="evidence" value="ECO:0007669"/>
    <property type="project" value="TreeGrafter"/>
</dbReference>
<keyword evidence="4 6" id="KW-0072">Autophagy</keyword>
<dbReference type="GO" id="GO:0019901">
    <property type="term" value="F:protein kinase binding"/>
    <property type="evidence" value="ECO:0007669"/>
    <property type="project" value="TreeGrafter"/>
</dbReference>
<feature type="compositionally biased region" description="Polar residues" evidence="8">
    <location>
        <begin position="1174"/>
        <end position="1187"/>
    </location>
</feature>
<keyword evidence="3 6" id="KW-0653">Protein transport</keyword>
<comment type="similarity">
    <text evidence="1 6">Belongs to the ATG11 family.</text>
</comment>
<dbReference type="GO" id="GO:0005774">
    <property type="term" value="C:vacuolar membrane"/>
    <property type="evidence" value="ECO:0007669"/>
    <property type="project" value="UniProtKB-SubCell"/>
</dbReference>
<dbReference type="GO" id="GO:0034727">
    <property type="term" value="P:piecemeal microautophagy of the nucleus"/>
    <property type="evidence" value="ECO:0007669"/>
    <property type="project" value="TreeGrafter"/>
</dbReference>
<feature type="domain" description="Autophagy protein ATG17-like" evidence="9">
    <location>
        <begin position="223"/>
        <end position="502"/>
    </location>
</feature>
<feature type="coiled-coil region" evidence="7">
    <location>
        <begin position="756"/>
        <end position="840"/>
    </location>
</feature>
<dbReference type="AlphaFoldDB" id="A0A8H3YHQ3"/>
<dbReference type="GO" id="GO:1990316">
    <property type="term" value="C:Atg1/ULK1 kinase complex"/>
    <property type="evidence" value="ECO:0007669"/>
    <property type="project" value="TreeGrafter"/>
</dbReference>
<evidence type="ECO:0000313" key="11">
    <source>
        <dbReference type="EMBL" id="GHJ89588.1"/>
    </source>
</evidence>
<accession>A0A8H3YHQ3</accession>
<proteinExistence type="inferred from homology"/>
<evidence type="ECO:0000256" key="7">
    <source>
        <dbReference type="SAM" id="Coils"/>
    </source>
</evidence>
<dbReference type="GO" id="GO:0060090">
    <property type="term" value="F:molecular adaptor activity"/>
    <property type="evidence" value="ECO:0007669"/>
    <property type="project" value="TreeGrafter"/>
</dbReference>
<dbReference type="InterPro" id="IPR040040">
    <property type="entry name" value="ATG11"/>
</dbReference>
<evidence type="ECO:0000259" key="9">
    <source>
        <dbReference type="Pfam" id="PF04108"/>
    </source>
</evidence>
<evidence type="ECO:0000256" key="5">
    <source>
        <dbReference type="ARBA" id="ARBA00023054"/>
    </source>
</evidence>
<evidence type="ECO:0000256" key="3">
    <source>
        <dbReference type="ARBA" id="ARBA00022927"/>
    </source>
</evidence>
<dbReference type="GO" id="GO:1903599">
    <property type="term" value="P:positive regulation of autophagy of mitochondrion"/>
    <property type="evidence" value="ECO:0007669"/>
    <property type="project" value="UniProtKB-UniRule"/>
</dbReference>
<reference evidence="11" key="1">
    <citation type="submission" date="2020-07" db="EMBL/GenBank/DDBJ databases">
        <title>Draft Genome Sequence of a Deep-Sea Yeast, Naganishia (Cryptococcus) liquefaciens strain N6.</title>
        <authorList>
            <person name="Han Y.W."/>
            <person name="Kajitani R."/>
            <person name="Morimoto H."/>
            <person name="Parhat M."/>
            <person name="Tsubouchi H."/>
            <person name="Bakenova O."/>
            <person name="Ogata M."/>
            <person name="Argunhan B."/>
            <person name="Aoki R."/>
            <person name="Kajiwara S."/>
            <person name="Itoh T."/>
            <person name="Iwasaki H."/>
        </authorList>
    </citation>
    <scope>NUCLEOTIDE SEQUENCE</scope>
    <source>
        <strain evidence="11">N6</strain>
    </source>
</reference>
<dbReference type="InterPro" id="IPR045326">
    <property type="entry name" value="ATG17-like_dom"/>
</dbReference>
<protein>
    <recommendedName>
        <fullName evidence="6">Autophagy-related protein 11</fullName>
    </recommendedName>
</protein>
<dbReference type="InterPro" id="IPR019460">
    <property type="entry name" value="Atg11_C"/>
</dbReference>
<comment type="subcellular location">
    <subcellularLocation>
        <location evidence="6">Preautophagosomal structure membrane</location>
        <topology evidence="6">Peripheral membrane protein</topology>
    </subcellularLocation>
    <subcellularLocation>
        <location evidence="6">Vacuole membrane</location>
        <topology evidence="6">Peripheral membrane protein</topology>
    </subcellularLocation>
    <text evidence="6">During pexophagy, accumulates in the vacuolar membrane region, where the peroxisomes contact the vacuole.</text>
</comment>
<feature type="region of interest" description="Disordered" evidence="8">
    <location>
        <begin position="1151"/>
        <end position="1193"/>
    </location>
</feature>
<feature type="coiled-coil region" evidence="7">
    <location>
        <begin position="624"/>
        <end position="722"/>
    </location>
</feature>
<dbReference type="GO" id="GO:0000045">
    <property type="term" value="P:autophagosome assembly"/>
    <property type="evidence" value="ECO:0007669"/>
    <property type="project" value="UniProtKB-UniRule"/>
</dbReference>
<feature type="region of interest" description="Disordered" evidence="8">
    <location>
        <begin position="159"/>
        <end position="181"/>
    </location>
</feature>
<dbReference type="EMBL" id="BLZA01000048">
    <property type="protein sequence ID" value="GHJ89588.1"/>
    <property type="molecule type" value="Genomic_DNA"/>
</dbReference>
<dbReference type="PANTHER" id="PTHR13222:SF1">
    <property type="entry name" value="RB1-INDUCIBLE COILED-COIL PROTEIN 1"/>
    <property type="match status" value="1"/>
</dbReference>